<protein>
    <submittedName>
        <fullName evidence="2">Uncharacterized protein</fullName>
    </submittedName>
</protein>
<dbReference type="EMBL" id="ML119669">
    <property type="protein sequence ID" value="RPA82757.1"/>
    <property type="molecule type" value="Genomic_DNA"/>
</dbReference>
<feature type="transmembrane region" description="Helical" evidence="1">
    <location>
        <begin position="20"/>
        <end position="46"/>
    </location>
</feature>
<keyword evidence="1" id="KW-0812">Transmembrane</keyword>
<evidence type="ECO:0000256" key="1">
    <source>
        <dbReference type="SAM" id="Phobius"/>
    </source>
</evidence>
<keyword evidence="1" id="KW-0472">Membrane</keyword>
<dbReference type="AlphaFoldDB" id="A0A3N4IBA1"/>
<organism evidence="2 3">
    <name type="scientific">Ascobolus immersus RN42</name>
    <dbReference type="NCBI Taxonomy" id="1160509"/>
    <lineage>
        <taxon>Eukaryota</taxon>
        <taxon>Fungi</taxon>
        <taxon>Dikarya</taxon>
        <taxon>Ascomycota</taxon>
        <taxon>Pezizomycotina</taxon>
        <taxon>Pezizomycetes</taxon>
        <taxon>Pezizales</taxon>
        <taxon>Ascobolaceae</taxon>
        <taxon>Ascobolus</taxon>
    </lineage>
</organism>
<reference evidence="2 3" key="1">
    <citation type="journal article" date="2018" name="Nat. Ecol. Evol.">
        <title>Pezizomycetes genomes reveal the molecular basis of ectomycorrhizal truffle lifestyle.</title>
        <authorList>
            <person name="Murat C."/>
            <person name="Payen T."/>
            <person name="Noel B."/>
            <person name="Kuo A."/>
            <person name="Morin E."/>
            <person name="Chen J."/>
            <person name="Kohler A."/>
            <person name="Krizsan K."/>
            <person name="Balestrini R."/>
            <person name="Da Silva C."/>
            <person name="Montanini B."/>
            <person name="Hainaut M."/>
            <person name="Levati E."/>
            <person name="Barry K.W."/>
            <person name="Belfiori B."/>
            <person name="Cichocki N."/>
            <person name="Clum A."/>
            <person name="Dockter R.B."/>
            <person name="Fauchery L."/>
            <person name="Guy J."/>
            <person name="Iotti M."/>
            <person name="Le Tacon F."/>
            <person name="Lindquist E.A."/>
            <person name="Lipzen A."/>
            <person name="Malagnac F."/>
            <person name="Mello A."/>
            <person name="Molinier V."/>
            <person name="Miyauchi S."/>
            <person name="Poulain J."/>
            <person name="Riccioni C."/>
            <person name="Rubini A."/>
            <person name="Sitrit Y."/>
            <person name="Splivallo R."/>
            <person name="Traeger S."/>
            <person name="Wang M."/>
            <person name="Zifcakova L."/>
            <person name="Wipf D."/>
            <person name="Zambonelli A."/>
            <person name="Paolocci F."/>
            <person name="Nowrousian M."/>
            <person name="Ottonello S."/>
            <person name="Baldrian P."/>
            <person name="Spatafora J.W."/>
            <person name="Henrissat B."/>
            <person name="Nagy L.G."/>
            <person name="Aury J.M."/>
            <person name="Wincker P."/>
            <person name="Grigoriev I.V."/>
            <person name="Bonfante P."/>
            <person name="Martin F.M."/>
        </authorList>
    </citation>
    <scope>NUCLEOTIDE SEQUENCE [LARGE SCALE GENOMIC DNA]</scope>
    <source>
        <strain evidence="2 3">RN42</strain>
    </source>
</reference>
<proteinExistence type="predicted"/>
<feature type="transmembrane region" description="Helical" evidence="1">
    <location>
        <begin position="87"/>
        <end position="110"/>
    </location>
</feature>
<gene>
    <name evidence="2" type="ORF">BJ508DRAFT_83801</name>
</gene>
<feature type="transmembrane region" description="Helical" evidence="1">
    <location>
        <begin position="53"/>
        <end position="75"/>
    </location>
</feature>
<sequence length="130" mass="15590">MHICSWYQTMSDGLVEEASYTFLSLFFVGFHMSWAAKWEICCFYVWDSLLSIFTWHLIDVYCPSFPFIFPFYVPISFFSSHFCSLCFFLYTALYLLIRCFLFVLFSRILCHASWEFKYLSAFCTELSSWV</sequence>
<accession>A0A3N4IBA1</accession>
<name>A0A3N4IBA1_ASCIM</name>
<evidence type="ECO:0000313" key="3">
    <source>
        <dbReference type="Proteomes" id="UP000275078"/>
    </source>
</evidence>
<keyword evidence="3" id="KW-1185">Reference proteome</keyword>
<keyword evidence="1" id="KW-1133">Transmembrane helix</keyword>
<dbReference type="Proteomes" id="UP000275078">
    <property type="component" value="Unassembled WGS sequence"/>
</dbReference>
<evidence type="ECO:0000313" key="2">
    <source>
        <dbReference type="EMBL" id="RPA82757.1"/>
    </source>
</evidence>